<sequence>FFIMSFLKNKVYQILQENDVEILKNRLRNACAEATSFMIKQERDIFMDRIAFCLEKNSDYI</sequence>
<dbReference type="EMBL" id="GL441574">
    <property type="protein sequence ID" value="EFN64581.1"/>
    <property type="molecule type" value="Genomic_DNA"/>
</dbReference>
<evidence type="ECO:0000313" key="1">
    <source>
        <dbReference type="EMBL" id="EFN64581.1"/>
    </source>
</evidence>
<evidence type="ECO:0000313" key="2">
    <source>
        <dbReference type="Proteomes" id="UP000000311"/>
    </source>
</evidence>
<proteinExistence type="predicted"/>
<dbReference type="Proteomes" id="UP000000311">
    <property type="component" value="Unassembled WGS sequence"/>
</dbReference>
<name>E2APQ8_CAMFO</name>
<dbReference type="InParanoid" id="E2APQ8"/>
<feature type="non-terminal residue" evidence="1">
    <location>
        <position position="61"/>
    </location>
</feature>
<feature type="non-terminal residue" evidence="1">
    <location>
        <position position="1"/>
    </location>
</feature>
<keyword evidence="2" id="KW-1185">Reference proteome</keyword>
<reference evidence="1 2" key="1">
    <citation type="journal article" date="2010" name="Science">
        <title>Genomic comparison of the ants Camponotus floridanus and Harpegnathos saltator.</title>
        <authorList>
            <person name="Bonasio R."/>
            <person name="Zhang G."/>
            <person name="Ye C."/>
            <person name="Mutti N.S."/>
            <person name="Fang X."/>
            <person name="Qin N."/>
            <person name="Donahue G."/>
            <person name="Yang P."/>
            <person name="Li Q."/>
            <person name="Li C."/>
            <person name="Zhang P."/>
            <person name="Huang Z."/>
            <person name="Berger S.L."/>
            <person name="Reinberg D."/>
            <person name="Wang J."/>
            <person name="Liebig J."/>
        </authorList>
    </citation>
    <scope>NUCLEOTIDE SEQUENCE [LARGE SCALE GENOMIC DNA]</scope>
    <source>
        <strain evidence="2">C129</strain>
    </source>
</reference>
<gene>
    <name evidence="1" type="ORF">EAG_11805</name>
</gene>
<dbReference type="AlphaFoldDB" id="E2APQ8"/>
<accession>E2APQ8</accession>
<organism evidence="2">
    <name type="scientific">Camponotus floridanus</name>
    <name type="common">Florida carpenter ant</name>
    <dbReference type="NCBI Taxonomy" id="104421"/>
    <lineage>
        <taxon>Eukaryota</taxon>
        <taxon>Metazoa</taxon>
        <taxon>Ecdysozoa</taxon>
        <taxon>Arthropoda</taxon>
        <taxon>Hexapoda</taxon>
        <taxon>Insecta</taxon>
        <taxon>Pterygota</taxon>
        <taxon>Neoptera</taxon>
        <taxon>Endopterygota</taxon>
        <taxon>Hymenoptera</taxon>
        <taxon>Apocrita</taxon>
        <taxon>Aculeata</taxon>
        <taxon>Formicoidea</taxon>
        <taxon>Formicidae</taxon>
        <taxon>Formicinae</taxon>
        <taxon>Camponotus</taxon>
    </lineage>
</organism>
<protein>
    <submittedName>
        <fullName evidence="1">Uncharacterized protein</fullName>
    </submittedName>
</protein>